<keyword evidence="4" id="KW-0547">Nucleotide-binding</keyword>
<evidence type="ECO:0000313" key="10">
    <source>
        <dbReference type="EMBL" id="KGM07255.1"/>
    </source>
</evidence>
<evidence type="ECO:0000256" key="8">
    <source>
        <dbReference type="ARBA" id="ARBA00023136"/>
    </source>
</evidence>
<evidence type="ECO:0000256" key="7">
    <source>
        <dbReference type="ARBA" id="ARBA00023065"/>
    </source>
</evidence>
<dbReference type="STRING" id="392484.LP43_0865"/>
<dbReference type="GO" id="GO:0015697">
    <property type="term" value="P:quaternary ammonium group transport"/>
    <property type="evidence" value="ECO:0007669"/>
    <property type="project" value="UniProtKB-ARBA"/>
</dbReference>
<evidence type="ECO:0000256" key="4">
    <source>
        <dbReference type="ARBA" id="ARBA00022741"/>
    </source>
</evidence>
<feature type="domain" description="ABC transporter" evidence="9">
    <location>
        <begin position="7"/>
        <end position="239"/>
    </location>
</feature>
<dbReference type="SUPFAM" id="SSF50331">
    <property type="entry name" value="MOP-like"/>
    <property type="match status" value="1"/>
</dbReference>
<comment type="caution">
    <text evidence="10">The sequence shown here is derived from an EMBL/GenBank/DDBJ whole genome shotgun (WGS) entry which is preliminary data.</text>
</comment>
<reference evidence="10 11" key="1">
    <citation type="submission" date="2014-09" db="EMBL/GenBank/DDBJ databases">
        <authorList>
            <person name="Grob C."/>
            <person name="Taubert M."/>
            <person name="Howat A.M."/>
            <person name="Burns O.J."/>
            <person name="Dixon J.L."/>
            <person name="Chen Y."/>
            <person name="Murrell J.C."/>
        </authorList>
    </citation>
    <scope>NUCLEOTIDE SEQUENCE [LARGE SCALE GENOMIC DNA]</scope>
    <source>
        <strain evidence="10">L4</strain>
    </source>
</reference>
<evidence type="ECO:0000256" key="1">
    <source>
        <dbReference type="ARBA" id="ARBA00022448"/>
    </source>
</evidence>
<dbReference type="GO" id="GO:0015408">
    <property type="term" value="F:ABC-type ferric iron transporter activity"/>
    <property type="evidence" value="ECO:0007669"/>
    <property type="project" value="InterPro"/>
</dbReference>
<evidence type="ECO:0000259" key="9">
    <source>
        <dbReference type="PROSITE" id="PS50893"/>
    </source>
</evidence>
<keyword evidence="2" id="KW-1003">Cell membrane</keyword>
<dbReference type="InterPro" id="IPR017871">
    <property type="entry name" value="ABC_transporter-like_CS"/>
</dbReference>
<dbReference type="InterPro" id="IPR050093">
    <property type="entry name" value="ABC_SmlMolc_Importer"/>
</dbReference>
<dbReference type="GO" id="GO:0016887">
    <property type="term" value="F:ATP hydrolysis activity"/>
    <property type="evidence" value="ECO:0007669"/>
    <property type="project" value="InterPro"/>
</dbReference>
<dbReference type="EMBL" id="JRQD01000002">
    <property type="protein sequence ID" value="KGM07255.1"/>
    <property type="molecule type" value="Genomic_DNA"/>
</dbReference>
<dbReference type="Gene3D" id="2.40.50.100">
    <property type="match status" value="1"/>
</dbReference>
<dbReference type="InterPro" id="IPR008995">
    <property type="entry name" value="Mo/tungstate-bd_C_term_dom"/>
</dbReference>
<evidence type="ECO:0000313" key="11">
    <source>
        <dbReference type="Proteomes" id="UP000029999"/>
    </source>
</evidence>
<accession>A0A0A0BHD4</accession>
<evidence type="ECO:0000256" key="6">
    <source>
        <dbReference type="ARBA" id="ARBA00023004"/>
    </source>
</evidence>
<dbReference type="CDD" id="cd03259">
    <property type="entry name" value="ABC_Carb_Solutes_like"/>
    <property type="match status" value="1"/>
</dbReference>
<dbReference type="InterPro" id="IPR003439">
    <property type="entry name" value="ABC_transporter-like_ATP-bd"/>
</dbReference>
<dbReference type="PROSITE" id="PS00211">
    <property type="entry name" value="ABC_TRANSPORTER_1"/>
    <property type="match status" value="1"/>
</dbReference>
<name>A0A0A0BHD4_9GAMM</name>
<dbReference type="InterPro" id="IPR027417">
    <property type="entry name" value="P-loop_NTPase"/>
</dbReference>
<dbReference type="GO" id="GO:0005524">
    <property type="term" value="F:ATP binding"/>
    <property type="evidence" value="ECO:0007669"/>
    <property type="project" value="UniProtKB-KW"/>
</dbReference>
<sequence>MTTTTPLKLNNVSVGYQGTPVLENVDLSLKQGEIASLLGPSGCGKSSLLRAIAGFEPVMQGSISINHLQVAAKGFSLPPEQRKTGMVFQDFALFPHLNVRDNIGFGLSKASRKEKKNRTDQLLDLIGLKSIQSNYPHQLSGGQQQRVALARAMAPRPDILLLDEPFSSMDTDMRTQLAHEVGDMLRQDGMTAILVTHDQHEAYAMADHIGVIGEGRLHQWGKPYDLYHRPADRFVADFIGEGVFIPGELIQTDQIQTELGMVKGKVSSAIKSIGRVELLLRPDDIIHDDNSKLKAEIIAKDFRGPVYIYTLRLQSQQKILCLVQSHHDHKVGENLGIRLDAEHLAVFPRM</sequence>
<dbReference type="AlphaFoldDB" id="A0A0A0BHD4"/>
<keyword evidence="5 10" id="KW-0067">ATP-binding</keyword>
<keyword evidence="3" id="KW-0410">Iron transport</keyword>
<dbReference type="Pfam" id="PF08402">
    <property type="entry name" value="TOBE_2"/>
    <property type="match status" value="1"/>
</dbReference>
<protein>
    <submittedName>
        <fullName evidence="10">Ferric iron ABC transporter, ATP-binding protein</fullName>
    </submittedName>
</protein>
<dbReference type="PROSITE" id="PS50893">
    <property type="entry name" value="ABC_TRANSPORTER_2"/>
    <property type="match status" value="1"/>
</dbReference>
<keyword evidence="8" id="KW-0472">Membrane</keyword>
<dbReference type="InterPro" id="IPR015853">
    <property type="entry name" value="ABC_transpr_FbpC"/>
</dbReference>
<keyword evidence="6" id="KW-0408">Iron</keyword>
<keyword evidence="1" id="KW-0813">Transport</keyword>
<keyword evidence="7" id="KW-0406">Ion transport</keyword>
<evidence type="ECO:0000256" key="3">
    <source>
        <dbReference type="ARBA" id="ARBA00022496"/>
    </source>
</evidence>
<dbReference type="Pfam" id="PF00005">
    <property type="entry name" value="ABC_tran"/>
    <property type="match status" value="1"/>
</dbReference>
<dbReference type="PANTHER" id="PTHR42781">
    <property type="entry name" value="SPERMIDINE/PUTRESCINE IMPORT ATP-BINDING PROTEIN POTA"/>
    <property type="match status" value="1"/>
</dbReference>
<dbReference type="GO" id="GO:0043190">
    <property type="term" value="C:ATP-binding cassette (ABC) transporter complex"/>
    <property type="evidence" value="ECO:0007669"/>
    <property type="project" value="InterPro"/>
</dbReference>
<dbReference type="PANTHER" id="PTHR42781:SF4">
    <property type="entry name" value="SPERMIDINE_PUTRESCINE IMPORT ATP-BINDING PROTEIN POTA"/>
    <property type="match status" value="1"/>
</dbReference>
<proteinExistence type="predicted"/>
<dbReference type="SMART" id="SM00382">
    <property type="entry name" value="AAA"/>
    <property type="match status" value="1"/>
</dbReference>
<dbReference type="Gene3D" id="3.40.50.300">
    <property type="entry name" value="P-loop containing nucleotide triphosphate hydrolases"/>
    <property type="match status" value="1"/>
</dbReference>
<dbReference type="FunFam" id="3.40.50.300:FF:000425">
    <property type="entry name" value="Probable ABC transporter, ATP-binding subunit"/>
    <property type="match status" value="1"/>
</dbReference>
<dbReference type="SUPFAM" id="SSF52540">
    <property type="entry name" value="P-loop containing nucleoside triphosphate hydrolases"/>
    <property type="match status" value="1"/>
</dbReference>
<dbReference type="InterPro" id="IPR013611">
    <property type="entry name" value="Transp-assoc_OB_typ2"/>
</dbReference>
<dbReference type="RefSeq" id="WP_036312404.1">
    <property type="nucleotide sequence ID" value="NZ_JRQD01000002.1"/>
</dbReference>
<organism evidence="10 11">
    <name type="scientific">Methylophaga thiooxydans</name>
    <dbReference type="NCBI Taxonomy" id="392484"/>
    <lineage>
        <taxon>Bacteria</taxon>
        <taxon>Pseudomonadati</taxon>
        <taxon>Pseudomonadota</taxon>
        <taxon>Gammaproteobacteria</taxon>
        <taxon>Thiotrichales</taxon>
        <taxon>Piscirickettsiaceae</taxon>
        <taxon>Methylophaga</taxon>
    </lineage>
</organism>
<dbReference type="InterPro" id="IPR003593">
    <property type="entry name" value="AAA+_ATPase"/>
</dbReference>
<evidence type="ECO:0000256" key="2">
    <source>
        <dbReference type="ARBA" id="ARBA00022475"/>
    </source>
</evidence>
<evidence type="ECO:0000256" key="5">
    <source>
        <dbReference type="ARBA" id="ARBA00022840"/>
    </source>
</evidence>
<gene>
    <name evidence="10" type="ORF">LP43_0865</name>
</gene>
<dbReference type="Proteomes" id="UP000029999">
    <property type="component" value="Unassembled WGS sequence"/>
</dbReference>